<reference evidence="1 2" key="2">
    <citation type="journal article" date="2022" name="Mol. Biol. Evol.">
        <title>Comparative Genomics Reveals Insights into the Divergent Evolution of Astigmatic Mites and Household Pest Adaptations.</title>
        <authorList>
            <person name="Xiong Q."/>
            <person name="Wan A.T."/>
            <person name="Liu X."/>
            <person name="Fung C.S."/>
            <person name="Xiao X."/>
            <person name="Malainual N."/>
            <person name="Hou J."/>
            <person name="Wang L."/>
            <person name="Wang M."/>
            <person name="Yang K.Y."/>
            <person name="Cui Y."/>
            <person name="Leung E.L."/>
            <person name="Nong W."/>
            <person name="Shin S.K."/>
            <person name="Au S.W."/>
            <person name="Jeong K.Y."/>
            <person name="Chew F.T."/>
            <person name="Hui J.H."/>
            <person name="Leung T.F."/>
            <person name="Tungtrongchitr A."/>
            <person name="Zhong N."/>
            <person name="Liu Z."/>
            <person name="Tsui S.K."/>
        </authorList>
    </citation>
    <scope>NUCLEOTIDE SEQUENCE [LARGE SCALE GENOMIC DNA]</scope>
    <source>
        <strain evidence="1">Derp</strain>
    </source>
</reference>
<dbReference type="Proteomes" id="UP000887458">
    <property type="component" value="Unassembled WGS sequence"/>
</dbReference>
<proteinExistence type="predicted"/>
<name>A0ABQ8JJZ4_DERPT</name>
<comment type="caution">
    <text evidence="1">The sequence shown here is derived from an EMBL/GenBank/DDBJ whole genome shotgun (WGS) entry which is preliminary data.</text>
</comment>
<reference evidence="1 2" key="1">
    <citation type="journal article" date="2018" name="J. Allergy Clin. Immunol.">
        <title>High-quality assembly of Dermatophagoides pteronyssinus genome and transcriptome reveals a wide range of novel allergens.</title>
        <authorList>
            <person name="Liu X.Y."/>
            <person name="Yang K.Y."/>
            <person name="Wang M.Q."/>
            <person name="Kwok J.S."/>
            <person name="Zeng X."/>
            <person name="Yang Z."/>
            <person name="Xiao X.J."/>
            <person name="Lau C.P."/>
            <person name="Li Y."/>
            <person name="Huang Z.M."/>
            <person name="Ba J.G."/>
            <person name="Yim A.K."/>
            <person name="Ouyang C.Y."/>
            <person name="Ngai S.M."/>
            <person name="Chan T.F."/>
            <person name="Leung E.L."/>
            <person name="Liu L."/>
            <person name="Liu Z.G."/>
            <person name="Tsui S.K."/>
        </authorList>
    </citation>
    <scope>NUCLEOTIDE SEQUENCE [LARGE SCALE GENOMIC DNA]</scope>
    <source>
        <strain evidence="1">Derp</strain>
    </source>
</reference>
<sequence length="61" mass="6832">MVYHHHHQQHNLFAGNNYCSHFVDNCSVVIENVKILSTSSTDSKKFSSSIYVHGPCGPTLN</sequence>
<accession>A0ABQ8JJZ4</accession>
<evidence type="ECO:0000313" key="2">
    <source>
        <dbReference type="Proteomes" id="UP000887458"/>
    </source>
</evidence>
<gene>
    <name evidence="1" type="ORF">DERP_008196</name>
</gene>
<keyword evidence="2" id="KW-1185">Reference proteome</keyword>
<organism evidence="1 2">
    <name type="scientific">Dermatophagoides pteronyssinus</name>
    <name type="common">European house dust mite</name>
    <dbReference type="NCBI Taxonomy" id="6956"/>
    <lineage>
        <taxon>Eukaryota</taxon>
        <taxon>Metazoa</taxon>
        <taxon>Ecdysozoa</taxon>
        <taxon>Arthropoda</taxon>
        <taxon>Chelicerata</taxon>
        <taxon>Arachnida</taxon>
        <taxon>Acari</taxon>
        <taxon>Acariformes</taxon>
        <taxon>Sarcoptiformes</taxon>
        <taxon>Astigmata</taxon>
        <taxon>Psoroptidia</taxon>
        <taxon>Analgoidea</taxon>
        <taxon>Pyroglyphidae</taxon>
        <taxon>Dermatophagoidinae</taxon>
        <taxon>Dermatophagoides</taxon>
    </lineage>
</organism>
<evidence type="ECO:0000313" key="1">
    <source>
        <dbReference type="EMBL" id="KAH9422930.1"/>
    </source>
</evidence>
<dbReference type="EMBL" id="NJHN03000035">
    <property type="protein sequence ID" value="KAH9422930.1"/>
    <property type="molecule type" value="Genomic_DNA"/>
</dbReference>
<protein>
    <submittedName>
        <fullName evidence="1">Uncharacterized protein</fullName>
    </submittedName>
</protein>